<protein>
    <submittedName>
        <fullName evidence="9">B3 domain-containing protein</fullName>
    </submittedName>
</protein>
<feature type="domain" description="TF-B3" evidence="8">
    <location>
        <begin position="155"/>
        <end position="218"/>
    </location>
</feature>
<organism evidence="9 10">
    <name type="scientific">Musa troglodytarum</name>
    <name type="common">fe'i banana</name>
    <dbReference type="NCBI Taxonomy" id="320322"/>
    <lineage>
        <taxon>Eukaryota</taxon>
        <taxon>Viridiplantae</taxon>
        <taxon>Streptophyta</taxon>
        <taxon>Embryophyta</taxon>
        <taxon>Tracheophyta</taxon>
        <taxon>Spermatophyta</taxon>
        <taxon>Magnoliopsida</taxon>
        <taxon>Liliopsida</taxon>
        <taxon>Zingiberales</taxon>
        <taxon>Musaceae</taxon>
        <taxon>Musa</taxon>
    </lineage>
</organism>
<dbReference type="Proteomes" id="UP001055439">
    <property type="component" value="Chromosome 2"/>
</dbReference>
<keyword evidence="2" id="KW-0805">Transcription regulation</keyword>
<keyword evidence="3" id="KW-0238">DNA-binding</keyword>
<evidence type="ECO:0000313" key="9">
    <source>
        <dbReference type="EMBL" id="URD88112.1"/>
    </source>
</evidence>
<dbReference type="PROSITE" id="PS50863">
    <property type="entry name" value="B3"/>
    <property type="match status" value="2"/>
</dbReference>
<keyword evidence="7" id="KW-0812">Transmembrane</keyword>
<evidence type="ECO:0000256" key="7">
    <source>
        <dbReference type="SAM" id="Phobius"/>
    </source>
</evidence>
<feature type="transmembrane region" description="Helical" evidence="7">
    <location>
        <begin position="57"/>
        <end position="79"/>
    </location>
</feature>
<dbReference type="PANTHER" id="PTHR31391">
    <property type="entry name" value="B3 DOMAIN-CONTAINING PROTEIN OS11G0197600-RELATED"/>
    <property type="match status" value="1"/>
</dbReference>
<evidence type="ECO:0000256" key="2">
    <source>
        <dbReference type="ARBA" id="ARBA00023015"/>
    </source>
</evidence>
<dbReference type="EMBL" id="CP097504">
    <property type="protein sequence ID" value="URD88112.1"/>
    <property type="molecule type" value="Genomic_DNA"/>
</dbReference>
<feature type="compositionally biased region" description="Basic residues" evidence="6">
    <location>
        <begin position="231"/>
        <end position="248"/>
    </location>
</feature>
<evidence type="ECO:0000256" key="4">
    <source>
        <dbReference type="ARBA" id="ARBA00023163"/>
    </source>
</evidence>
<feature type="domain" description="TF-B3" evidence="8">
    <location>
        <begin position="355"/>
        <end position="447"/>
    </location>
</feature>
<evidence type="ECO:0000256" key="1">
    <source>
        <dbReference type="ARBA" id="ARBA00004123"/>
    </source>
</evidence>
<feature type="region of interest" description="Disordered" evidence="6">
    <location>
        <begin position="231"/>
        <end position="252"/>
    </location>
</feature>
<dbReference type="GO" id="GO:0005634">
    <property type="term" value="C:nucleus"/>
    <property type="evidence" value="ECO:0007669"/>
    <property type="project" value="UniProtKB-SubCell"/>
</dbReference>
<dbReference type="Pfam" id="PF02362">
    <property type="entry name" value="B3"/>
    <property type="match status" value="2"/>
</dbReference>
<gene>
    <name evidence="9" type="ORF">MUK42_27366</name>
</gene>
<dbReference type="OrthoDB" id="1666376at2759"/>
<keyword evidence="4" id="KW-0804">Transcription</keyword>
<keyword evidence="7" id="KW-1133">Transmembrane helix</keyword>
<dbReference type="GO" id="GO:0003677">
    <property type="term" value="F:DNA binding"/>
    <property type="evidence" value="ECO:0007669"/>
    <property type="project" value="UniProtKB-KW"/>
</dbReference>
<name>A0A9E7JNQ5_9LILI</name>
<dbReference type="InterPro" id="IPR003340">
    <property type="entry name" value="B3_DNA-bd"/>
</dbReference>
<evidence type="ECO:0000259" key="8">
    <source>
        <dbReference type="PROSITE" id="PS50863"/>
    </source>
</evidence>
<feature type="non-terminal residue" evidence="9">
    <location>
        <position position="1"/>
    </location>
</feature>
<dbReference type="SUPFAM" id="SSF101936">
    <property type="entry name" value="DNA-binding pseudobarrel domain"/>
    <property type="match status" value="2"/>
</dbReference>
<evidence type="ECO:0000313" key="10">
    <source>
        <dbReference type="Proteomes" id="UP001055439"/>
    </source>
</evidence>
<dbReference type="PANTHER" id="PTHR31391:SF106">
    <property type="entry name" value="B3 DOMAIN-CONTAINING PROTEIN OS01G0723500"/>
    <property type="match status" value="1"/>
</dbReference>
<reference evidence="9" key="1">
    <citation type="submission" date="2022-05" db="EMBL/GenBank/DDBJ databases">
        <title>The Musa troglodytarum L. genome provides insights into the mechanism of non-climacteric behaviour and enrichment of carotenoids.</title>
        <authorList>
            <person name="Wang J."/>
        </authorList>
    </citation>
    <scope>NUCLEOTIDE SEQUENCE</scope>
    <source>
        <tissue evidence="9">Leaf</tissue>
    </source>
</reference>
<proteinExistence type="predicted"/>
<dbReference type="CDD" id="cd10017">
    <property type="entry name" value="B3_DNA"/>
    <property type="match status" value="2"/>
</dbReference>
<evidence type="ECO:0000256" key="6">
    <source>
        <dbReference type="SAM" id="MobiDB-lite"/>
    </source>
</evidence>
<sequence>VHTVPTQAVSPLLPEASSVGGSELRMPPKSQKAKKKCLPTRKPHFFKVLLGDFAQRLASPLSTFPSLLLLLLLLLLLRLDLPNWPTGMRFSLSFKRVGLPSSTQICCCTQKLRSISSASVAHVKLSGIHLCFRLTALTDKLEASRRKILRCCRRSKKAILQGPSGSKWHVELGKDTRDTFLTTGWPKFVKDHSLREYEFLVFQYDGDMRFTVLIFDTSACEREDAFAVRPRRKPRQCEGKRKRGRPPKHSPEVGCIVKSEAIEHGMSLELLKDDVQQPNLLQIQPFQQAESGLPSPAPACDVKVKREESELLINILRNTTKHSKGGRISMRRPLTEKERLRAEEAANSFSSAFPYIVMRMAPSQVYRPYMRIPKWFSREHLPPKRSNLVLRDPSGKSWIVTYIPSLRCQISRGWSMFARTNKLEEGDYCVLELIGPIELRVHIFRAVEVEESLQIAMTPTM</sequence>
<keyword evidence="10" id="KW-1185">Reference proteome</keyword>
<keyword evidence="5" id="KW-0539">Nucleus</keyword>
<dbReference type="InterPro" id="IPR015300">
    <property type="entry name" value="DNA-bd_pseudobarrel_sf"/>
</dbReference>
<comment type="subcellular location">
    <subcellularLocation>
        <location evidence="1">Nucleus</location>
    </subcellularLocation>
</comment>
<dbReference type="Gene3D" id="2.40.330.10">
    <property type="entry name" value="DNA-binding pseudobarrel domain"/>
    <property type="match status" value="2"/>
</dbReference>
<feature type="region of interest" description="Disordered" evidence="6">
    <location>
        <begin position="1"/>
        <end position="33"/>
    </location>
</feature>
<evidence type="ECO:0000256" key="5">
    <source>
        <dbReference type="ARBA" id="ARBA00023242"/>
    </source>
</evidence>
<dbReference type="InterPro" id="IPR044837">
    <property type="entry name" value="REM16-like"/>
</dbReference>
<keyword evidence="7" id="KW-0472">Membrane</keyword>
<dbReference type="SMART" id="SM01019">
    <property type="entry name" value="B3"/>
    <property type="match status" value="2"/>
</dbReference>
<dbReference type="AlphaFoldDB" id="A0A9E7JNQ5"/>
<accession>A0A9E7JNQ5</accession>
<evidence type="ECO:0000256" key="3">
    <source>
        <dbReference type="ARBA" id="ARBA00023125"/>
    </source>
</evidence>